<dbReference type="SUPFAM" id="SSF48264">
    <property type="entry name" value="Cytochrome P450"/>
    <property type="match status" value="1"/>
</dbReference>
<accession>A0A0C9QUX9</accession>
<evidence type="ECO:0000313" key="18">
    <source>
        <dbReference type="RefSeq" id="XP_011301575.1"/>
    </source>
</evidence>
<evidence type="ECO:0000256" key="12">
    <source>
        <dbReference type="ARBA" id="ARBA00023136"/>
    </source>
</evidence>
<proteinExistence type="inferred from homology"/>
<keyword evidence="9 14" id="KW-0560">Oxidoreductase</keyword>
<evidence type="ECO:0000256" key="14">
    <source>
        <dbReference type="RuleBase" id="RU000461"/>
    </source>
</evidence>
<evidence type="ECO:0000256" key="10">
    <source>
        <dbReference type="ARBA" id="ARBA00023004"/>
    </source>
</evidence>
<evidence type="ECO:0000256" key="13">
    <source>
        <dbReference type="PIRSR" id="PIRSR602401-1"/>
    </source>
</evidence>
<evidence type="ECO:0000256" key="6">
    <source>
        <dbReference type="ARBA" id="ARBA00022723"/>
    </source>
</evidence>
<dbReference type="InterPro" id="IPR050476">
    <property type="entry name" value="Insect_CytP450_Detox"/>
</dbReference>
<keyword evidence="7" id="KW-0256">Endoplasmic reticulum</keyword>
<keyword evidence="8" id="KW-0492">Microsome</keyword>
<keyword evidence="15" id="KW-1133">Transmembrane helix</keyword>
<reference evidence="18" key="2">
    <citation type="submission" date="2025-04" db="UniProtKB">
        <authorList>
            <consortium name="RefSeq"/>
        </authorList>
    </citation>
    <scope>IDENTIFICATION</scope>
    <source>
        <strain evidence="18">USDA-PBARC FA_bdor</strain>
        <tissue evidence="18">Whole organism</tissue>
    </source>
</reference>
<dbReference type="InterPro" id="IPR017972">
    <property type="entry name" value="Cyt_P450_CS"/>
</dbReference>
<evidence type="ECO:0000256" key="3">
    <source>
        <dbReference type="ARBA" id="ARBA00004406"/>
    </source>
</evidence>
<dbReference type="InterPro" id="IPR036396">
    <property type="entry name" value="Cyt_P450_sf"/>
</dbReference>
<evidence type="ECO:0000256" key="2">
    <source>
        <dbReference type="ARBA" id="ARBA00004174"/>
    </source>
</evidence>
<evidence type="ECO:0000313" key="16">
    <source>
        <dbReference type="EMBL" id="JAG74209.1"/>
    </source>
</evidence>
<keyword evidence="5 13" id="KW-0349">Heme</keyword>
<reference evidence="16" key="1">
    <citation type="submission" date="2015-01" db="EMBL/GenBank/DDBJ databases">
        <title>Transcriptome Assembly of Fopius arisanus.</title>
        <authorList>
            <person name="Geib S."/>
        </authorList>
    </citation>
    <scope>NUCLEOTIDE SEQUENCE</scope>
</reference>
<evidence type="ECO:0000256" key="8">
    <source>
        <dbReference type="ARBA" id="ARBA00022848"/>
    </source>
</evidence>
<dbReference type="RefSeq" id="XP_011301575.1">
    <property type="nucleotide sequence ID" value="XM_011303273.1"/>
</dbReference>
<dbReference type="OrthoDB" id="2789670at2759"/>
<comment type="subcellular location">
    <subcellularLocation>
        <location evidence="3">Endoplasmic reticulum membrane</location>
        <topology evidence="3">Peripheral membrane protein</topology>
    </subcellularLocation>
    <subcellularLocation>
        <location evidence="2">Microsome membrane</location>
        <topology evidence="2">Peripheral membrane protein</topology>
    </subcellularLocation>
</comment>
<dbReference type="GO" id="GO:0016705">
    <property type="term" value="F:oxidoreductase activity, acting on paired donors, with incorporation or reduction of molecular oxygen"/>
    <property type="evidence" value="ECO:0007669"/>
    <property type="project" value="InterPro"/>
</dbReference>
<gene>
    <name evidence="16" type="primary">Cyp6a14_1</name>
    <name evidence="18" type="synonym">LOC105265663</name>
    <name evidence="16" type="ORF">g.61061</name>
</gene>
<dbReference type="GO" id="GO:0005789">
    <property type="term" value="C:endoplasmic reticulum membrane"/>
    <property type="evidence" value="ECO:0007669"/>
    <property type="project" value="UniProtKB-SubCell"/>
</dbReference>
<dbReference type="GO" id="GO:0005506">
    <property type="term" value="F:iron ion binding"/>
    <property type="evidence" value="ECO:0007669"/>
    <property type="project" value="InterPro"/>
</dbReference>
<comment type="similarity">
    <text evidence="4 14">Belongs to the cytochrome P450 family.</text>
</comment>
<dbReference type="InterPro" id="IPR001128">
    <property type="entry name" value="Cyt_P450"/>
</dbReference>
<dbReference type="AlphaFoldDB" id="A0A0C9QUX9"/>
<keyword evidence="6 13" id="KW-0479">Metal-binding</keyword>
<keyword evidence="15" id="KW-0812">Transmembrane</keyword>
<dbReference type="Gene3D" id="1.10.630.10">
    <property type="entry name" value="Cytochrome P450"/>
    <property type="match status" value="1"/>
</dbReference>
<dbReference type="PANTHER" id="PTHR24292:SF54">
    <property type="entry name" value="CYP9F3-RELATED"/>
    <property type="match status" value="1"/>
</dbReference>
<dbReference type="PRINTS" id="PR00385">
    <property type="entry name" value="P450"/>
</dbReference>
<name>A0A0C9QUX9_9HYME</name>
<keyword evidence="17" id="KW-1185">Reference proteome</keyword>
<sequence length="499" mass="57667">MELGITEWIITILVLLSLIYYYFVKKYNTWKSLGISGPSPILFFGNMKDLMTGNVSWAKFLENLYNEYPNDPVIGIYAHREPVLIIRDLELIKSVLIKDFSNFVDRGTKTDPHDVLSNHLFSLEPKRWRPLRMKLSPVFTSGKLRDMFYLMNECANRLEKYLDDITGECIDMRDIAGKYATDVIGICAFGVEANALEKENSVFRRMGLRLLQTITSWKTMIKMYLLEMAPPVYHLIGGLFRDQEMQNFFVNLTRDTIEYRKRMGITRHDFIDLLRSLRDEPSQIDDVELTDGLLAAQLFVFFFAGFETSSSTISNCLLELAINHDIQDKLREEIKNEINNGEITYAGIKRMKYLDMVVKETLRKYPPLVMLMRKSADEYTFPGTNITIPSKTGILIPIYAIQRDPRYFPDPEVFNPDNFSEDNVKTRNPMTYLSFGDGPRNCVGARFGSIQTKVGIVKLLQRFVIDVCDKTDKEYTLNNRAFMLTPKNGIILRVCKLSD</sequence>
<dbReference type="PRINTS" id="PR00463">
    <property type="entry name" value="EP450I"/>
</dbReference>
<evidence type="ECO:0000256" key="9">
    <source>
        <dbReference type="ARBA" id="ARBA00023002"/>
    </source>
</evidence>
<feature type="binding site" description="axial binding residue" evidence="13">
    <location>
        <position position="442"/>
    </location>
    <ligand>
        <name>heme</name>
        <dbReference type="ChEBI" id="CHEBI:30413"/>
    </ligand>
    <ligandPart>
        <name>Fe</name>
        <dbReference type="ChEBI" id="CHEBI:18248"/>
    </ligandPart>
</feature>
<keyword evidence="11 14" id="KW-0503">Monooxygenase</keyword>
<evidence type="ECO:0000256" key="1">
    <source>
        <dbReference type="ARBA" id="ARBA00001971"/>
    </source>
</evidence>
<dbReference type="GO" id="GO:0020037">
    <property type="term" value="F:heme binding"/>
    <property type="evidence" value="ECO:0007669"/>
    <property type="project" value="InterPro"/>
</dbReference>
<dbReference type="Pfam" id="PF00067">
    <property type="entry name" value="p450"/>
    <property type="match status" value="1"/>
</dbReference>
<evidence type="ECO:0000256" key="7">
    <source>
        <dbReference type="ARBA" id="ARBA00022824"/>
    </source>
</evidence>
<dbReference type="CDD" id="cd11056">
    <property type="entry name" value="CYP6-like"/>
    <property type="match status" value="1"/>
</dbReference>
<dbReference type="EMBL" id="GBYB01004442">
    <property type="protein sequence ID" value="JAG74209.1"/>
    <property type="molecule type" value="Transcribed_RNA"/>
</dbReference>
<evidence type="ECO:0000256" key="15">
    <source>
        <dbReference type="SAM" id="Phobius"/>
    </source>
</evidence>
<evidence type="ECO:0000256" key="4">
    <source>
        <dbReference type="ARBA" id="ARBA00010617"/>
    </source>
</evidence>
<keyword evidence="10 13" id="KW-0408">Iron</keyword>
<organism evidence="16">
    <name type="scientific">Fopius arisanus</name>
    <dbReference type="NCBI Taxonomy" id="64838"/>
    <lineage>
        <taxon>Eukaryota</taxon>
        <taxon>Metazoa</taxon>
        <taxon>Ecdysozoa</taxon>
        <taxon>Arthropoda</taxon>
        <taxon>Hexapoda</taxon>
        <taxon>Insecta</taxon>
        <taxon>Pterygota</taxon>
        <taxon>Neoptera</taxon>
        <taxon>Endopterygota</taxon>
        <taxon>Hymenoptera</taxon>
        <taxon>Apocrita</taxon>
        <taxon>Ichneumonoidea</taxon>
        <taxon>Braconidae</taxon>
        <taxon>Opiinae</taxon>
        <taxon>Fopius</taxon>
    </lineage>
</organism>
<comment type="cofactor">
    <cofactor evidence="1 13">
        <name>heme</name>
        <dbReference type="ChEBI" id="CHEBI:30413"/>
    </cofactor>
</comment>
<dbReference type="PROSITE" id="PS00086">
    <property type="entry name" value="CYTOCHROME_P450"/>
    <property type="match status" value="1"/>
</dbReference>
<keyword evidence="12 15" id="KW-0472">Membrane</keyword>
<accession>A0A9R1T2N9</accession>
<evidence type="ECO:0000313" key="17">
    <source>
        <dbReference type="Proteomes" id="UP000694866"/>
    </source>
</evidence>
<dbReference type="GO" id="GO:0004497">
    <property type="term" value="F:monooxygenase activity"/>
    <property type="evidence" value="ECO:0007669"/>
    <property type="project" value="UniProtKB-KW"/>
</dbReference>
<feature type="transmembrane region" description="Helical" evidence="15">
    <location>
        <begin position="6"/>
        <end position="24"/>
    </location>
</feature>
<dbReference type="PANTHER" id="PTHR24292">
    <property type="entry name" value="CYTOCHROME P450"/>
    <property type="match status" value="1"/>
</dbReference>
<dbReference type="GeneID" id="105265663"/>
<dbReference type="KEGG" id="fas:105265663"/>
<dbReference type="FunFam" id="1.10.630.10:FF:000042">
    <property type="entry name" value="Cytochrome P450"/>
    <property type="match status" value="1"/>
</dbReference>
<evidence type="ECO:0000256" key="11">
    <source>
        <dbReference type="ARBA" id="ARBA00023033"/>
    </source>
</evidence>
<protein>
    <submittedName>
        <fullName evidence="16">Cyp6a14_1 protein</fullName>
    </submittedName>
    <submittedName>
        <fullName evidence="18">Probable cytochrome P450 6a14</fullName>
    </submittedName>
</protein>
<dbReference type="InterPro" id="IPR002401">
    <property type="entry name" value="Cyt_P450_E_grp-I"/>
</dbReference>
<evidence type="ECO:0000256" key="5">
    <source>
        <dbReference type="ARBA" id="ARBA00022617"/>
    </source>
</evidence>
<dbReference type="Proteomes" id="UP000694866">
    <property type="component" value="Unplaced"/>
</dbReference>